<dbReference type="OrthoDB" id="44061at2759"/>
<feature type="domain" description="Glutaredoxin" evidence="6">
    <location>
        <begin position="65"/>
        <end position="132"/>
    </location>
</feature>
<evidence type="ECO:0000259" key="6">
    <source>
        <dbReference type="Pfam" id="PF00462"/>
    </source>
</evidence>
<dbReference type="EMBL" id="BRXZ01007443">
    <property type="protein sequence ID" value="GMI28450.1"/>
    <property type="molecule type" value="Genomic_DNA"/>
</dbReference>
<name>A0A9W7FYZ5_9STRA</name>
<sequence>MPSASKVFYSMLALSAISGGRAFAPAFARAGRAAERGLERSCSSLSMADMSPSEYISAATSSNDVVVFSKSYCPFCTSTKNLFAEMGTELGLSSPAFVVELDNLPGGGDVQSELLKMTGQRTVPNVFVKGKHLGGNDDTQRAAADGTISQMLGN</sequence>
<protein>
    <recommendedName>
        <fullName evidence="6">Glutaredoxin domain-containing protein</fullName>
    </recommendedName>
</protein>
<dbReference type="GO" id="GO:0034599">
    <property type="term" value="P:cellular response to oxidative stress"/>
    <property type="evidence" value="ECO:0007669"/>
    <property type="project" value="TreeGrafter"/>
</dbReference>
<keyword evidence="4" id="KW-0676">Redox-active center</keyword>
<dbReference type="CDD" id="cd03419">
    <property type="entry name" value="GRX_GRXh_1_2_like"/>
    <property type="match status" value="1"/>
</dbReference>
<reference evidence="7" key="1">
    <citation type="submission" date="2022-07" db="EMBL/GenBank/DDBJ databases">
        <title>Genome analysis of Parmales, a sister group of diatoms, reveals the evolutionary specialization of diatoms from phago-mixotrophs to photoautotrophs.</title>
        <authorList>
            <person name="Ban H."/>
            <person name="Sato S."/>
            <person name="Yoshikawa S."/>
            <person name="Kazumasa Y."/>
            <person name="Nakamura Y."/>
            <person name="Ichinomiya M."/>
            <person name="Saitoh K."/>
            <person name="Sato N."/>
            <person name="Blanc-Mathieu R."/>
            <person name="Endo H."/>
            <person name="Kuwata A."/>
            <person name="Ogata H."/>
        </authorList>
    </citation>
    <scope>NUCLEOTIDE SEQUENCE</scope>
</reference>
<feature type="region of interest" description="Disordered" evidence="5">
    <location>
        <begin position="133"/>
        <end position="154"/>
    </location>
</feature>
<dbReference type="InterPro" id="IPR014025">
    <property type="entry name" value="Glutaredoxin_subgr"/>
</dbReference>
<dbReference type="InterPro" id="IPR011767">
    <property type="entry name" value="GLR_AS"/>
</dbReference>
<gene>
    <name evidence="7" type="ORF">TrRE_jg10</name>
</gene>
<organism evidence="7 8">
    <name type="scientific">Triparma retinervis</name>
    <dbReference type="NCBI Taxonomy" id="2557542"/>
    <lineage>
        <taxon>Eukaryota</taxon>
        <taxon>Sar</taxon>
        <taxon>Stramenopiles</taxon>
        <taxon>Ochrophyta</taxon>
        <taxon>Bolidophyceae</taxon>
        <taxon>Parmales</taxon>
        <taxon>Triparmaceae</taxon>
        <taxon>Triparma</taxon>
    </lineage>
</organism>
<evidence type="ECO:0000256" key="5">
    <source>
        <dbReference type="SAM" id="MobiDB-lite"/>
    </source>
</evidence>
<evidence type="ECO:0000313" key="8">
    <source>
        <dbReference type="Proteomes" id="UP001165082"/>
    </source>
</evidence>
<keyword evidence="1" id="KW-0813">Transport</keyword>
<dbReference type="NCBIfam" id="TIGR02180">
    <property type="entry name" value="GRX_euk"/>
    <property type="match status" value="1"/>
</dbReference>
<dbReference type="GO" id="GO:0005737">
    <property type="term" value="C:cytoplasm"/>
    <property type="evidence" value="ECO:0007669"/>
    <property type="project" value="TreeGrafter"/>
</dbReference>
<dbReference type="PANTHER" id="PTHR45694">
    <property type="entry name" value="GLUTAREDOXIN 2"/>
    <property type="match status" value="1"/>
</dbReference>
<dbReference type="PROSITE" id="PS00195">
    <property type="entry name" value="GLUTAREDOXIN_1"/>
    <property type="match status" value="1"/>
</dbReference>
<dbReference type="SUPFAM" id="SSF52833">
    <property type="entry name" value="Thioredoxin-like"/>
    <property type="match status" value="1"/>
</dbReference>
<proteinExistence type="predicted"/>
<comment type="caution">
    <text evidence="7">The sequence shown here is derived from an EMBL/GenBank/DDBJ whole genome shotgun (WGS) entry which is preliminary data.</text>
</comment>
<dbReference type="GO" id="GO:0015038">
    <property type="term" value="F:glutathione disulfide oxidoreductase activity"/>
    <property type="evidence" value="ECO:0007669"/>
    <property type="project" value="TreeGrafter"/>
</dbReference>
<dbReference type="PRINTS" id="PR00160">
    <property type="entry name" value="GLUTAREDOXIN"/>
</dbReference>
<dbReference type="PROSITE" id="PS51354">
    <property type="entry name" value="GLUTAREDOXIN_2"/>
    <property type="match status" value="1"/>
</dbReference>
<evidence type="ECO:0000256" key="4">
    <source>
        <dbReference type="ARBA" id="ARBA00023284"/>
    </source>
</evidence>
<keyword evidence="2" id="KW-0249">Electron transport</keyword>
<dbReference type="Gene3D" id="3.40.30.10">
    <property type="entry name" value="Glutaredoxin"/>
    <property type="match status" value="1"/>
</dbReference>
<dbReference type="InterPro" id="IPR036249">
    <property type="entry name" value="Thioredoxin-like_sf"/>
</dbReference>
<evidence type="ECO:0000256" key="2">
    <source>
        <dbReference type="ARBA" id="ARBA00022982"/>
    </source>
</evidence>
<accession>A0A9W7FYZ5</accession>
<evidence type="ECO:0000256" key="3">
    <source>
        <dbReference type="ARBA" id="ARBA00023157"/>
    </source>
</evidence>
<evidence type="ECO:0000313" key="7">
    <source>
        <dbReference type="EMBL" id="GMI28450.1"/>
    </source>
</evidence>
<dbReference type="Pfam" id="PF00462">
    <property type="entry name" value="Glutaredoxin"/>
    <property type="match status" value="1"/>
</dbReference>
<evidence type="ECO:0000256" key="1">
    <source>
        <dbReference type="ARBA" id="ARBA00022448"/>
    </source>
</evidence>
<dbReference type="Proteomes" id="UP001165082">
    <property type="component" value="Unassembled WGS sequence"/>
</dbReference>
<dbReference type="AlphaFoldDB" id="A0A9W7FYZ5"/>
<dbReference type="InterPro" id="IPR011899">
    <property type="entry name" value="Glutaredoxin_euk/vir"/>
</dbReference>
<dbReference type="PANTHER" id="PTHR45694:SF18">
    <property type="entry name" value="GLUTAREDOXIN-1-RELATED"/>
    <property type="match status" value="1"/>
</dbReference>
<dbReference type="InterPro" id="IPR002109">
    <property type="entry name" value="Glutaredoxin"/>
</dbReference>
<keyword evidence="8" id="KW-1185">Reference proteome</keyword>
<keyword evidence="3" id="KW-1015">Disulfide bond</keyword>